<name>A0A1G9TEI2_9ACTN</name>
<reference evidence="4" key="1">
    <citation type="submission" date="2016-10" db="EMBL/GenBank/DDBJ databases">
        <authorList>
            <person name="Varghese N."/>
            <person name="Submissions S."/>
        </authorList>
    </citation>
    <scope>NUCLEOTIDE SEQUENCE [LARGE SCALE GENOMIC DNA]</scope>
    <source>
        <strain evidence="4">DSM 45419</strain>
    </source>
</reference>
<feature type="domain" description="Acyl-CoA thioesterase-like N-terminal HotDog" evidence="1">
    <location>
        <begin position="31"/>
        <end position="112"/>
    </location>
</feature>
<dbReference type="STRING" id="1137991.SAMN05660642_02481"/>
<dbReference type="SUPFAM" id="SSF54637">
    <property type="entry name" value="Thioesterase/thiol ester dehydrase-isomerase"/>
    <property type="match status" value="2"/>
</dbReference>
<dbReference type="InterPro" id="IPR049449">
    <property type="entry name" value="TesB_ACOT8-like_N"/>
</dbReference>
<evidence type="ECO:0000259" key="1">
    <source>
        <dbReference type="Pfam" id="PF13622"/>
    </source>
</evidence>
<dbReference type="AlphaFoldDB" id="A0A1G9TEI2"/>
<feature type="domain" description="Acyl-CoA thioesterase-like C-terminal" evidence="2">
    <location>
        <begin position="133"/>
        <end position="268"/>
    </location>
</feature>
<dbReference type="PANTHER" id="PTHR38110">
    <property type="entry name" value="CHROMOSOME 23, WHOLE GENOME SHOTGUN SEQUENCE"/>
    <property type="match status" value="1"/>
</dbReference>
<dbReference type="Gene3D" id="2.40.160.210">
    <property type="entry name" value="Acyl-CoA thioesterase, double hotdog domain"/>
    <property type="match status" value="1"/>
</dbReference>
<dbReference type="Pfam" id="PF20789">
    <property type="entry name" value="4HBT_3C"/>
    <property type="match status" value="1"/>
</dbReference>
<protein>
    <submittedName>
        <fullName evidence="3">Acyl-CoA thioesterase</fullName>
    </submittedName>
</protein>
<dbReference type="OrthoDB" id="5418286at2"/>
<dbReference type="EMBL" id="FNHE01000006">
    <property type="protein sequence ID" value="SDM46151.1"/>
    <property type="molecule type" value="Genomic_DNA"/>
</dbReference>
<dbReference type="RefSeq" id="WP_091218487.1">
    <property type="nucleotide sequence ID" value="NZ_FNHE01000006.1"/>
</dbReference>
<sequence length="270" mass="27765">MPQTDGTPSAFDAATAVRRAEGGGLVADLGPGWDVGGGVLNGGYLLAVAARAAVLDSPHPHPVALSASYLRATAAGPAHLAVTPGPAGRTLAHSTVLLTGEAGPSIAAQVTTATLGSEPAEYTVNAAPEVPAPEDCVVTRTTGAGPAVGLVRRIDTRLDPATAGWTVGRFSDQRVLRSWIRLADGRDPDPLALLLFADALPPTAFAVGRTGWAPTVQLQVLVRALPAPGWCLVESRSTEVAGGWSDEECRIWDATGRLVAQARQLARVAR</sequence>
<dbReference type="InterPro" id="IPR029069">
    <property type="entry name" value="HotDog_dom_sf"/>
</dbReference>
<gene>
    <name evidence="3" type="ORF">SAMN05660642_02481</name>
</gene>
<proteinExistence type="predicted"/>
<evidence type="ECO:0000259" key="2">
    <source>
        <dbReference type="Pfam" id="PF20789"/>
    </source>
</evidence>
<dbReference type="Proteomes" id="UP000198680">
    <property type="component" value="Unassembled WGS sequence"/>
</dbReference>
<accession>A0A1G9TEI2</accession>
<organism evidence="3 4">
    <name type="scientific">Geodermatophilus siccatus</name>
    <dbReference type="NCBI Taxonomy" id="1137991"/>
    <lineage>
        <taxon>Bacteria</taxon>
        <taxon>Bacillati</taxon>
        <taxon>Actinomycetota</taxon>
        <taxon>Actinomycetes</taxon>
        <taxon>Geodermatophilales</taxon>
        <taxon>Geodermatophilaceae</taxon>
        <taxon>Geodermatophilus</taxon>
    </lineage>
</organism>
<dbReference type="InterPro" id="IPR052389">
    <property type="entry name" value="Sec_Metab_Biosynth-Assoc"/>
</dbReference>
<dbReference type="Pfam" id="PF13622">
    <property type="entry name" value="4HBT_3"/>
    <property type="match status" value="1"/>
</dbReference>
<dbReference type="InterPro" id="IPR049450">
    <property type="entry name" value="ACOT8-like_C"/>
</dbReference>
<dbReference type="InterPro" id="IPR042171">
    <property type="entry name" value="Acyl-CoA_hotdog"/>
</dbReference>
<keyword evidence="4" id="KW-1185">Reference proteome</keyword>
<dbReference type="PANTHER" id="PTHR38110:SF1">
    <property type="entry name" value="THIOESTERASE DOMAIN-CONTAINING PROTEIN"/>
    <property type="match status" value="1"/>
</dbReference>
<evidence type="ECO:0000313" key="3">
    <source>
        <dbReference type="EMBL" id="SDM46151.1"/>
    </source>
</evidence>
<evidence type="ECO:0000313" key="4">
    <source>
        <dbReference type="Proteomes" id="UP000198680"/>
    </source>
</evidence>